<evidence type="ECO:0000256" key="1">
    <source>
        <dbReference type="ARBA" id="ARBA00022723"/>
    </source>
</evidence>
<dbReference type="InterPro" id="IPR000008">
    <property type="entry name" value="C2_dom"/>
</dbReference>
<reference evidence="5" key="1">
    <citation type="journal article" date="2023" name="Mol. Biol. Evol.">
        <title>Third-Generation Sequencing Reveals the Adaptive Role of the Epigenome in Three Deep-Sea Polychaetes.</title>
        <authorList>
            <person name="Perez M."/>
            <person name="Aroh O."/>
            <person name="Sun Y."/>
            <person name="Lan Y."/>
            <person name="Juniper S.K."/>
            <person name="Young C.R."/>
            <person name="Angers B."/>
            <person name="Qian P.Y."/>
        </authorList>
    </citation>
    <scope>NUCLEOTIDE SEQUENCE</scope>
    <source>
        <strain evidence="5">R07B-5</strain>
    </source>
</reference>
<dbReference type="GO" id="GO:0016020">
    <property type="term" value="C:membrane"/>
    <property type="evidence" value="ECO:0007669"/>
    <property type="project" value="TreeGrafter"/>
</dbReference>
<dbReference type="Gene3D" id="2.60.40.150">
    <property type="entry name" value="C2 domain"/>
    <property type="match status" value="1"/>
</dbReference>
<evidence type="ECO:0000256" key="2">
    <source>
        <dbReference type="ARBA" id="ARBA00022837"/>
    </source>
</evidence>
<evidence type="ECO:0000259" key="4">
    <source>
        <dbReference type="PROSITE" id="PS50004"/>
    </source>
</evidence>
<dbReference type="PRINTS" id="PR00360">
    <property type="entry name" value="C2DOMAIN"/>
</dbReference>
<dbReference type="AlphaFoldDB" id="A0AAD9P4F1"/>
<evidence type="ECO:0000313" key="5">
    <source>
        <dbReference type="EMBL" id="KAK2187826.1"/>
    </source>
</evidence>
<name>A0AAD9P4F1_RIDPI</name>
<dbReference type="CDD" id="cd00030">
    <property type="entry name" value="C2"/>
    <property type="match status" value="1"/>
</dbReference>
<feature type="compositionally biased region" description="Polar residues" evidence="3">
    <location>
        <begin position="487"/>
        <end position="501"/>
    </location>
</feature>
<dbReference type="PANTHER" id="PTHR45911:SF4">
    <property type="entry name" value="MULTIPLE C2 AND TRANSMEMBRANE DOMAIN-CONTAINING PROTEIN"/>
    <property type="match status" value="1"/>
</dbReference>
<dbReference type="SUPFAM" id="SSF49562">
    <property type="entry name" value="C2 domain (Calcium/lipid-binding domain, CaLB)"/>
    <property type="match status" value="1"/>
</dbReference>
<evidence type="ECO:0000313" key="6">
    <source>
        <dbReference type="Proteomes" id="UP001209878"/>
    </source>
</evidence>
<protein>
    <recommendedName>
        <fullName evidence="4">C2 domain-containing protein</fullName>
    </recommendedName>
</protein>
<dbReference type="GO" id="GO:0005509">
    <property type="term" value="F:calcium ion binding"/>
    <property type="evidence" value="ECO:0007669"/>
    <property type="project" value="TreeGrafter"/>
</dbReference>
<sequence>MLSFIVYDWDGRDASQDDFLGSAYVILSQEEPCVLRKSLPLGYNLFHSEPGEDTNKLGSINISVIHRPVPLRWPNQGLFVGNCEVVGQGVQTAKTRNFITSARQKLSSSGVSRSERVSFGKSRSECVSFGMSRSERVSFGKSRSERVSSGKSRSERVSFGKSRSERVSFGKSRSERVSFGKSRSERVSFGKSRSERLSFGKSRSERVSFGKSRSERVSFGKSRSECVSFAKSRSERVSFGKSRCERVSFGKSRCECVSIAKSRSERVSFGMSRSERVSFGKSRSERVSIGKSRSECMSFDQDLLEVHIMQAKNLMAMDSNGYSDPYLVVFVNKERRFTTKIKKKTLNPVWDEWVTMQLPKPNEQLEISVWDRDVFFQKDFLGCLTFSLDDIRAYSKQNDVRTPRIFSQARFLRFPVVISATFPRRVLPSVDSKCVFQHQGWFQLQRVQSGYVQLHFKVLSDYLATEESKPTTSSLWDTDSGGRENNTKQSPLTADIETQPSLRRASSENNMDSLVMDTKHCARERPCSTPVRSSRHGQDKKRERGYSVDSPAPLSPVHYHNVHGCLQRLKGLRGVTGNVYCKLRLDNWFSGPATGQVSSNGGHQPQLVQWPRDWTSKFQGGSPTTVGSVAPRLDNRSVQLRERKTAPGRLLIKSLNVPATHNTKFNMDFEIDSGLGVLKEALLIIDMKLSHKEHLATKCYTLKELFDGSHEVIKWIPLEKGIEVELQLSRSISAASGDCPQKHGNHSLLSSLKRTFSSKHKTT</sequence>
<keyword evidence="6" id="KW-1185">Reference proteome</keyword>
<gene>
    <name evidence="5" type="ORF">NP493_153g05007</name>
</gene>
<feature type="compositionally biased region" description="Basic and acidic residues" evidence="3">
    <location>
        <begin position="536"/>
        <end position="546"/>
    </location>
</feature>
<evidence type="ECO:0000256" key="3">
    <source>
        <dbReference type="SAM" id="MobiDB-lite"/>
    </source>
</evidence>
<feature type="compositionally biased region" description="Polar residues" evidence="3">
    <location>
        <begin position="470"/>
        <end position="479"/>
    </location>
</feature>
<accession>A0AAD9P4F1</accession>
<feature type="region of interest" description="Disordered" evidence="3">
    <location>
        <begin position="522"/>
        <end position="552"/>
    </location>
</feature>
<dbReference type="Pfam" id="PF00168">
    <property type="entry name" value="C2"/>
    <property type="match status" value="1"/>
</dbReference>
<dbReference type="PROSITE" id="PS50004">
    <property type="entry name" value="C2"/>
    <property type="match status" value="1"/>
</dbReference>
<feature type="domain" description="C2" evidence="4">
    <location>
        <begin position="283"/>
        <end position="401"/>
    </location>
</feature>
<proteinExistence type="predicted"/>
<comment type="caution">
    <text evidence="5">The sequence shown here is derived from an EMBL/GenBank/DDBJ whole genome shotgun (WGS) entry which is preliminary data.</text>
</comment>
<dbReference type="EMBL" id="JAODUO010000153">
    <property type="protein sequence ID" value="KAK2187826.1"/>
    <property type="molecule type" value="Genomic_DNA"/>
</dbReference>
<dbReference type="Proteomes" id="UP001209878">
    <property type="component" value="Unassembled WGS sequence"/>
</dbReference>
<feature type="region of interest" description="Disordered" evidence="3">
    <location>
        <begin position="140"/>
        <end position="159"/>
    </location>
</feature>
<feature type="region of interest" description="Disordered" evidence="3">
    <location>
        <begin position="470"/>
        <end position="510"/>
    </location>
</feature>
<keyword evidence="2" id="KW-0106">Calcium</keyword>
<organism evidence="5 6">
    <name type="scientific">Ridgeia piscesae</name>
    <name type="common">Tubeworm</name>
    <dbReference type="NCBI Taxonomy" id="27915"/>
    <lineage>
        <taxon>Eukaryota</taxon>
        <taxon>Metazoa</taxon>
        <taxon>Spiralia</taxon>
        <taxon>Lophotrochozoa</taxon>
        <taxon>Annelida</taxon>
        <taxon>Polychaeta</taxon>
        <taxon>Sedentaria</taxon>
        <taxon>Canalipalpata</taxon>
        <taxon>Sabellida</taxon>
        <taxon>Siboglinidae</taxon>
        <taxon>Ridgeia</taxon>
    </lineage>
</organism>
<dbReference type="InterPro" id="IPR035892">
    <property type="entry name" value="C2_domain_sf"/>
</dbReference>
<dbReference type="PANTHER" id="PTHR45911">
    <property type="entry name" value="C2 DOMAIN-CONTAINING PROTEIN"/>
    <property type="match status" value="1"/>
</dbReference>
<keyword evidence="1" id="KW-0479">Metal-binding</keyword>
<dbReference type="SMART" id="SM00239">
    <property type="entry name" value="C2"/>
    <property type="match status" value="1"/>
</dbReference>